<dbReference type="AlphaFoldDB" id="A0A561EUF0"/>
<gene>
    <name evidence="3" type="ORF">FB465_4353</name>
</gene>
<dbReference type="RefSeq" id="WP_145792888.1">
    <property type="nucleotide sequence ID" value="NZ_BAAABR010000033.1"/>
</dbReference>
<keyword evidence="4" id="KW-1185">Reference proteome</keyword>
<reference evidence="3 4" key="1">
    <citation type="submission" date="2019-06" db="EMBL/GenBank/DDBJ databases">
        <title>Sequencing the genomes of 1000 actinobacteria strains.</title>
        <authorList>
            <person name="Klenk H.-P."/>
        </authorList>
    </citation>
    <scope>NUCLEOTIDE SEQUENCE [LARGE SCALE GENOMIC DNA]</scope>
    <source>
        <strain evidence="3 4">DSM 41649</strain>
    </source>
</reference>
<proteinExistence type="predicted"/>
<dbReference type="Pfam" id="PF14155">
    <property type="entry name" value="DUF4307"/>
    <property type="match status" value="1"/>
</dbReference>
<keyword evidence="2" id="KW-0472">Membrane</keyword>
<evidence type="ECO:0000313" key="3">
    <source>
        <dbReference type="EMBL" id="TWE19239.1"/>
    </source>
</evidence>
<dbReference type="Proteomes" id="UP000318416">
    <property type="component" value="Unassembled WGS sequence"/>
</dbReference>
<feature type="region of interest" description="Disordered" evidence="1">
    <location>
        <begin position="1"/>
        <end position="21"/>
    </location>
</feature>
<evidence type="ECO:0000313" key="4">
    <source>
        <dbReference type="Proteomes" id="UP000318416"/>
    </source>
</evidence>
<comment type="caution">
    <text evidence="3">The sequence shown here is derived from an EMBL/GenBank/DDBJ whole genome shotgun (WGS) entry which is preliminary data.</text>
</comment>
<evidence type="ECO:0000256" key="1">
    <source>
        <dbReference type="SAM" id="MobiDB-lite"/>
    </source>
</evidence>
<dbReference type="EMBL" id="VIVR01000001">
    <property type="protein sequence ID" value="TWE19239.1"/>
    <property type="molecule type" value="Genomic_DNA"/>
</dbReference>
<sequence length="141" mass="14672">MDSGTTTASTTAGNPEDRYGRLSNREADRRLKLVGAVCGVLFLGLVAWLGGSYLLRETAMNGTVPTFEVVSDSAVQVHLSVRKSDGTGGICTVRSQAADGSVVGLYDFPVPAAGDSYDEVVTLRTTARGTTAELLGCTPAK</sequence>
<protein>
    <submittedName>
        <fullName evidence="3">Uncharacterized protein DUF4307</fullName>
    </submittedName>
</protein>
<dbReference type="InterPro" id="IPR025443">
    <property type="entry name" value="DUF4307"/>
</dbReference>
<feature type="transmembrane region" description="Helical" evidence="2">
    <location>
        <begin position="33"/>
        <end position="55"/>
    </location>
</feature>
<feature type="compositionally biased region" description="Low complexity" evidence="1">
    <location>
        <begin position="1"/>
        <end position="13"/>
    </location>
</feature>
<dbReference type="OrthoDB" id="4324067at2"/>
<evidence type="ECO:0000256" key="2">
    <source>
        <dbReference type="SAM" id="Phobius"/>
    </source>
</evidence>
<keyword evidence="2" id="KW-0812">Transmembrane</keyword>
<organism evidence="3 4">
    <name type="scientific">Kitasatospora atroaurantiaca</name>
    <dbReference type="NCBI Taxonomy" id="285545"/>
    <lineage>
        <taxon>Bacteria</taxon>
        <taxon>Bacillati</taxon>
        <taxon>Actinomycetota</taxon>
        <taxon>Actinomycetes</taxon>
        <taxon>Kitasatosporales</taxon>
        <taxon>Streptomycetaceae</taxon>
        <taxon>Kitasatospora</taxon>
    </lineage>
</organism>
<name>A0A561EUF0_9ACTN</name>
<keyword evidence="2" id="KW-1133">Transmembrane helix</keyword>
<accession>A0A561EUF0</accession>